<dbReference type="PANTHER" id="PTHR18895">
    <property type="entry name" value="HEMK METHYLTRANSFERASE"/>
    <property type="match status" value="1"/>
</dbReference>
<dbReference type="RefSeq" id="WP_345219005.1">
    <property type="nucleotide sequence ID" value="NZ_BAAAXE010000001.1"/>
</dbReference>
<dbReference type="Pfam" id="PF06325">
    <property type="entry name" value="PrmA"/>
    <property type="match status" value="1"/>
</dbReference>
<gene>
    <name evidence="1" type="ORF">ACFFTU_27220</name>
</gene>
<dbReference type="GO" id="GO:0032259">
    <property type="term" value="P:methylation"/>
    <property type="evidence" value="ECO:0007669"/>
    <property type="project" value="UniProtKB-KW"/>
</dbReference>
<proteinExistence type="predicted"/>
<dbReference type="SUPFAM" id="SSF53335">
    <property type="entry name" value="S-adenosyl-L-methionine-dependent methyltransferases"/>
    <property type="match status" value="1"/>
</dbReference>
<sequence length="241" mass="26695">MTLHVQNYERSLERSRTSLTRTDRPRTFHLCDREWDLLDEVFAPVYSPSTGIGLDFLGLAGGTPAASTRSFLDVGTGTGVIAVQAALAGAERVVALDINHRAVRNADLNARRHGVAARVRSVHSDMFDGLAPDERFDTVFWSSNYVLAPEGYQYRSIHECAYVDVGYRAHRRFLAEAPERLTPHGRALLHFSTRGDLGALHRIADECGRELRTVSAVDVLEGVYGSDRVEHLLLEVVPAGR</sequence>
<evidence type="ECO:0000313" key="1">
    <source>
        <dbReference type="EMBL" id="MFB9523644.1"/>
    </source>
</evidence>
<name>A0ABV5PKK1_STRCM</name>
<dbReference type="EMBL" id="JBHMCR010000019">
    <property type="protein sequence ID" value="MFB9523644.1"/>
    <property type="molecule type" value="Genomic_DNA"/>
</dbReference>
<dbReference type="Gene3D" id="3.40.50.150">
    <property type="entry name" value="Vaccinia Virus protein VP39"/>
    <property type="match status" value="1"/>
</dbReference>
<evidence type="ECO:0000313" key="2">
    <source>
        <dbReference type="Proteomes" id="UP001589718"/>
    </source>
</evidence>
<keyword evidence="1" id="KW-0489">Methyltransferase</keyword>
<keyword evidence="1" id="KW-0808">Transferase</keyword>
<dbReference type="InterPro" id="IPR029063">
    <property type="entry name" value="SAM-dependent_MTases_sf"/>
</dbReference>
<accession>A0ABV5PKK1</accession>
<dbReference type="CDD" id="cd02440">
    <property type="entry name" value="AdoMet_MTases"/>
    <property type="match status" value="1"/>
</dbReference>
<reference evidence="1 2" key="1">
    <citation type="submission" date="2024-09" db="EMBL/GenBank/DDBJ databases">
        <authorList>
            <person name="Sun Q."/>
            <person name="Mori K."/>
        </authorList>
    </citation>
    <scope>NUCLEOTIDE SEQUENCE [LARGE SCALE GENOMIC DNA]</scope>
    <source>
        <strain evidence="1 2">JCM 4362</strain>
    </source>
</reference>
<dbReference type="Proteomes" id="UP001589718">
    <property type="component" value="Unassembled WGS sequence"/>
</dbReference>
<dbReference type="PANTHER" id="PTHR18895:SF74">
    <property type="entry name" value="MTRF1L RELEASE FACTOR GLUTAMINE METHYLTRANSFERASE"/>
    <property type="match status" value="1"/>
</dbReference>
<keyword evidence="2" id="KW-1185">Reference proteome</keyword>
<comment type="caution">
    <text evidence="1">The sequence shown here is derived from an EMBL/GenBank/DDBJ whole genome shotgun (WGS) entry which is preliminary data.</text>
</comment>
<dbReference type="GO" id="GO:0008168">
    <property type="term" value="F:methyltransferase activity"/>
    <property type="evidence" value="ECO:0007669"/>
    <property type="project" value="UniProtKB-KW"/>
</dbReference>
<protein>
    <submittedName>
        <fullName evidence="1">Methyltransferase</fullName>
    </submittedName>
</protein>
<organism evidence="1 2">
    <name type="scientific">Streptomyces cremeus</name>
    <dbReference type="NCBI Taxonomy" id="66881"/>
    <lineage>
        <taxon>Bacteria</taxon>
        <taxon>Bacillati</taxon>
        <taxon>Actinomycetota</taxon>
        <taxon>Actinomycetes</taxon>
        <taxon>Kitasatosporales</taxon>
        <taxon>Streptomycetaceae</taxon>
        <taxon>Streptomyces</taxon>
    </lineage>
</organism>
<dbReference type="InterPro" id="IPR050320">
    <property type="entry name" value="N5-glutamine_MTase"/>
</dbReference>